<dbReference type="PANTHER" id="PTHR34351">
    <property type="entry name" value="SLR1927 PROTEIN-RELATED"/>
    <property type="match status" value="1"/>
</dbReference>
<dbReference type="EMBL" id="JBBMER010000002">
    <property type="protein sequence ID" value="MEQ2378811.1"/>
    <property type="molecule type" value="Genomic_DNA"/>
</dbReference>
<name>A0ABV1BST6_9FIRM</name>
<dbReference type="InterPro" id="IPR002881">
    <property type="entry name" value="DUF58"/>
</dbReference>
<dbReference type="PANTHER" id="PTHR34351:SF2">
    <property type="entry name" value="DUF58 DOMAIN-CONTAINING PROTEIN"/>
    <property type="match status" value="1"/>
</dbReference>
<feature type="domain" description="DUF58" evidence="1">
    <location>
        <begin position="183"/>
        <end position="328"/>
    </location>
</feature>
<keyword evidence="3" id="KW-1185">Reference proteome</keyword>
<evidence type="ECO:0000313" key="2">
    <source>
        <dbReference type="EMBL" id="MEQ2378811.1"/>
    </source>
</evidence>
<comment type="caution">
    <text evidence="2">The sequence shown here is derived from an EMBL/GenBank/DDBJ whole genome shotgun (WGS) entry which is preliminary data.</text>
</comment>
<accession>A0ABV1BST6</accession>
<gene>
    <name evidence="2" type="ORF">WMO14_02790</name>
</gene>
<organism evidence="2 3">
    <name type="scientific">[Lactobacillus] rogosae</name>
    <dbReference type="NCBI Taxonomy" id="706562"/>
    <lineage>
        <taxon>Bacteria</taxon>
        <taxon>Bacillati</taxon>
        <taxon>Bacillota</taxon>
        <taxon>Clostridia</taxon>
        <taxon>Lachnospirales</taxon>
        <taxon>Lachnospiraceae</taxon>
        <taxon>Lachnospira</taxon>
    </lineage>
</organism>
<evidence type="ECO:0000259" key="1">
    <source>
        <dbReference type="Pfam" id="PF01882"/>
    </source>
</evidence>
<dbReference type="RefSeq" id="WP_055174247.1">
    <property type="nucleotide sequence ID" value="NZ_DAWDOP010000008.1"/>
</dbReference>
<protein>
    <submittedName>
        <fullName evidence="2">DUF58 domain-containing protein</fullName>
    </submittedName>
</protein>
<dbReference type="Proteomes" id="UP001442364">
    <property type="component" value="Unassembled WGS sequence"/>
</dbReference>
<evidence type="ECO:0000313" key="3">
    <source>
        <dbReference type="Proteomes" id="UP001442364"/>
    </source>
</evidence>
<dbReference type="Pfam" id="PF01882">
    <property type="entry name" value="DUF58"/>
    <property type="match status" value="1"/>
</dbReference>
<sequence>MNIILMLIGVVIVYNILRITYRDNWSRNLSVDVTFSSNTATKGDTIKMVETVTNAKRMPLPCVNIKFSIDKNLVFGQEDNNSRITDKTYRNDVFSLLSNQRVTRKIDVLCARRGVYRLEAIETVFAGAFMNDIMINNKNVNHMITVYPKPENVNNLLQVNNSILGELERRKYLLEDKFVFAGIRDYQSYDSIRDVNWNASARTGKLMVNQYNETVSRNVCILLNLESEGVLMQEDVIEQAISIAAGLAQLLIGKGINVSVTSNGCDIDTKEQTVIEAGSGLSHFGRINTAFARIDLKLPMQEFSIILDNMQEYNNKNQRQDSVYVLISANKHGKLKLSAERLMSKQQNKIWIVPCVVSGNGSLYLEKLD</sequence>
<proteinExistence type="predicted"/>
<reference evidence="2 3" key="1">
    <citation type="submission" date="2024-03" db="EMBL/GenBank/DDBJ databases">
        <title>Human intestinal bacterial collection.</title>
        <authorList>
            <person name="Pauvert C."/>
            <person name="Hitch T.C.A."/>
            <person name="Clavel T."/>
        </authorList>
    </citation>
    <scope>NUCLEOTIDE SEQUENCE [LARGE SCALE GENOMIC DNA]</scope>
    <source>
        <strain evidence="2 3">CLA-AA-H255</strain>
    </source>
</reference>